<feature type="region of interest" description="Disordered" evidence="1">
    <location>
        <begin position="1"/>
        <end position="83"/>
    </location>
</feature>
<dbReference type="Proteomes" id="UP000263900">
    <property type="component" value="Chromosome"/>
</dbReference>
<feature type="compositionally biased region" description="Basic and acidic residues" evidence="1">
    <location>
        <begin position="41"/>
        <end position="83"/>
    </location>
</feature>
<dbReference type="KEGG" id="pseg:D3H65_13605"/>
<evidence type="ECO:0000313" key="3">
    <source>
        <dbReference type="Proteomes" id="UP000263900"/>
    </source>
</evidence>
<dbReference type="AlphaFoldDB" id="A0A3B7MPN9"/>
<gene>
    <name evidence="2" type="ORF">D3H65_13605</name>
</gene>
<feature type="compositionally biased region" description="Basic and acidic residues" evidence="1">
    <location>
        <begin position="1"/>
        <end position="17"/>
    </location>
</feature>
<accession>A0A3B7MPN9</accession>
<sequence length="83" mass="9355">MADKKKGVDSDKPRNEGKTSNNNMDDAGNAASTGAVLPDPEEIKLPPLHKTEEDHRTVADVNKPRDTNEEQEDHDSWDFRRNK</sequence>
<keyword evidence="3" id="KW-1185">Reference proteome</keyword>
<evidence type="ECO:0000256" key="1">
    <source>
        <dbReference type="SAM" id="MobiDB-lite"/>
    </source>
</evidence>
<evidence type="ECO:0000313" key="2">
    <source>
        <dbReference type="EMBL" id="AXY74956.1"/>
    </source>
</evidence>
<reference evidence="2 3" key="1">
    <citation type="submission" date="2018-09" db="EMBL/GenBank/DDBJ databases">
        <title>Genome sequencing of strain 6GH32-13.</title>
        <authorList>
            <person name="Weon H.-Y."/>
            <person name="Heo J."/>
            <person name="Kwon S.-W."/>
        </authorList>
    </citation>
    <scope>NUCLEOTIDE SEQUENCE [LARGE SCALE GENOMIC DNA]</scope>
    <source>
        <strain evidence="2 3">5GH32-13</strain>
    </source>
</reference>
<organism evidence="2 3">
    <name type="scientific">Paraflavitalea soli</name>
    <dbReference type="NCBI Taxonomy" id="2315862"/>
    <lineage>
        <taxon>Bacteria</taxon>
        <taxon>Pseudomonadati</taxon>
        <taxon>Bacteroidota</taxon>
        <taxon>Chitinophagia</taxon>
        <taxon>Chitinophagales</taxon>
        <taxon>Chitinophagaceae</taxon>
        <taxon>Paraflavitalea</taxon>
    </lineage>
</organism>
<dbReference type="RefSeq" id="WP_119050839.1">
    <property type="nucleotide sequence ID" value="NZ_CP032157.1"/>
</dbReference>
<proteinExistence type="predicted"/>
<name>A0A3B7MPN9_9BACT</name>
<protein>
    <submittedName>
        <fullName evidence="2">Uncharacterized protein</fullName>
    </submittedName>
</protein>
<dbReference type="EMBL" id="CP032157">
    <property type="protein sequence ID" value="AXY74956.1"/>
    <property type="molecule type" value="Genomic_DNA"/>
</dbReference>